<keyword evidence="3" id="KW-1185">Reference proteome</keyword>
<protein>
    <submittedName>
        <fullName evidence="2">Uncharacterized protein</fullName>
    </submittedName>
</protein>
<evidence type="ECO:0000313" key="3">
    <source>
        <dbReference type="Proteomes" id="UP001283361"/>
    </source>
</evidence>
<proteinExistence type="predicted"/>
<keyword evidence="1" id="KW-0732">Signal</keyword>
<evidence type="ECO:0000256" key="1">
    <source>
        <dbReference type="SAM" id="SignalP"/>
    </source>
</evidence>
<comment type="caution">
    <text evidence="2">The sequence shown here is derived from an EMBL/GenBank/DDBJ whole genome shotgun (WGS) entry which is preliminary data.</text>
</comment>
<name>A0AAE1AJB8_9GAST</name>
<gene>
    <name evidence="2" type="ORF">RRG08_010194</name>
</gene>
<feature type="signal peptide" evidence="1">
    <location>
        <begin position="1"/>
        <end position="15"/>
    </location>
</feature>
<dbReference type="EMBL" id="JAWDGP010001711">
    <property type="protein sequence ID" value="KAK3788945.1"/>
    <property type="molecule type" value="Genomic_DNA"/>
</dbReference>
<sequence length="70" mass="7855">MGLFSLLLAPTRSQCVCPGKPVVIIASNTIIVSNPAGCFSQKHPFFFSSLCWRRPYQWPRHKFLLSSVTS</sequence>
<reference evidence="2" key="1">
    <citation type="journal article" date="2023" name="G3 (Bethesda)">
        <title>A reference genome for the long-term kleptoplast-retaining sea slug Elysia crispata morphotype clarki.</title>
        <authorList>
            <person name="Eastman K.E."/>
            <person name="Pendleton A.L."/>
            <person name="Shaikh M.A."/>
            <person name="Suttiyut T."/>
            <person name="Ogas R."/>
            <person name="Tomko P."/>
            <person name="Gavelis G."/>
            <person name="Widhalm J.R."/>
            <person name="Wisecaver J.H."/>
        </authorList>
    </citation>
    <scope>NUCLEOTIDE SEQUENCE</scope>
    <source>
        <strain evidence="2">ECLA1</strain>
    </source>
</reference>
<dbReference type="Proteomes" id="UP001283361">
    <property type="component" value="Unassembled WGS sequence"/>
</dbReference>
<evidence type="ECO:0000313" key="2">
    <source>
        <dbReference type="EMBL" id="KAK3788945.1"/>
    </source>
</evidence>
<accession>A0AAE1AJB8</accession>
<organism evidence="2 3">
    <name type="scientific">Elysia crispata</name>
    <name type="common">lettuce slug</name>
    <dbReference type="NCBI Taxonomy" id="231223"/>
    <lineage>
        <taxon>Eukaryota</taxon>
        <taxon>Metazoa</taxon>
        <taxon>Spiralia</taxon>
        <taxon>Lophotrochozoa</taxon>
        <taxon>Mollusca</taxon>
        <taxon>Gastropoda</taxon>
        <taxon>Heterobranchia</taxon>
        <taxon>Euthyneura</taxon>
        <taxon>Panpulmonata</taxon>
        <taxon>Sacoglossa</taxon>
        <taxon>Placobranchoidea</taxon>
        <taxon>Plakobranchidae</taxon>
        <taxon>Elysia</taxon>
    </lineage>
</organism>
<feature type="chain" id="PRO_5042115625" evidence="1">
    <location>
        <begin position="16"/>
        <end position="70"/>
    </location>
</feature>
<dbReference type="AlphaFoldDB" id="A0AAE1AJB8"/>